<dbReference type="RefSeq" id="WP_192375727.1">
    <property type="nucleotide sequence ID" value="NZ_CAJHIV010000001.1"/>
</dbReference>
<proteinExistence type="predicted"/>
<evidence type="ECO:0000313" key="3">
    <source>
        <dbReference type="EMBL" id="MBD9357446.1"/>
    </source>
</evidence>
<dbReference type="Proteomes" id="UP000652176">
    <property type="component" value="Unassembled WGS sequence"/>
</dbReference>
<keyword evidence="1" id="KW-1133">Transmembrane helix</keyword>
<keyword evidence="1" id="KW-0812">Transmembrane</keyword>
<dbReference type="NCBIfam" id="TIGR02595">
    <property type="entry name" value="PEP_CTERM"/>
    <property type="match status" value="1"/>
</dbReference>
<organism evidence="3 4">
    <name type="scientific">Methylomonas albis</name>
    <dbReference type="NCBI Taxonomy" id="1854563"/>
    <lineage>
        <taxon>Bacteria</taxon>
        <taxon>Pseudomonadati</taxon>
        <taxon>Pseudomonadota</taxon>
        <taxon>Gammaproteobacteria</taxon>
        <taxon>Methylococcales</taxon>
        <taxon>Methylococcaceae</taxon>
        <taxon>Methylomonas</taxon>
    </lineage>
</organism>
<feature type="signal peptide" evidence="2">
    <location>
        <begin position="1"/>
        <end position="24"/>
    </location>
</feature>
<protein>
    <submittedName>
        <fullName evidence="3">PEP-CTERM sorting domain-containing protein</fullName>
    </submittedName>
</protein>
<gene>
    <name evidence="3" type="ORF">IE877_16450</name>
</gene>
<keyword evidence="1" id="KW-0472">Membrane</keyword>
<dbReference type="InterPro" id="IPR013424">
    <property type="entry name" value="Ice-binding_C"/>
</dbReference>
<feature type="chain" id="PRO_5046187140" evidence="2">
    <location>
        <begin position="25"/>
        <end position="193"/>
    </location>
</feature>
<name>A0ABR9D3S8_9GAMM</name>
<keyword evidence="2" id="KW-0732">Signal</keyword>
<evidence type="ECO:0000256" key="1">
    <source>
        <dbReference type="SAM" id="Phobius"/>
    </source>
</evidence>
<evidence type="ECO:0000313" key="4">
    <source>
        <dbReference type="Proteomes" id="UP000652176"/>
    </source>
</evidence>
<reference evidence="3 4" key="1">
    <citation type="submission" date="2020-09" db="EMBL/GenBank/DDBJ databases">
        <title>Methylomonas albis sp. nov. and Methylomonas fluvii sp. nov.: Two cold-adapted methanotrophs from the River Elbe and an amended description of Methylovulum psychrotolerans strain Eb1.</title>
        <authorList>
            <person name="Bussmann I.K."/>
            <person name="Klings K.-W."/>
            <person name="Warnstedt J."/>
            <person name="Hoppert M."/>
            <person name="Saborowski A."/>
            <person name="Horn F."/>
            <person name="Liebner S."/>
        </authorList>
    </citation>
    <scope>NUCLEOTIDE SEQUENCE [LARGE SCALE GENOMIC DNA]</scope>
    <source>
        <strain evidence="3 4">EbA</strain>
    </source>
</reference>
<accession>A0ABR9D3S8</accession>
<dbReference type="EMBL" id="JACXSS010000001">
    <property type="protein sequence ID" value="MBD9357446.1"/>
    <property type="molecule type" value="Genomic_DNA"/>
</dbReference>
<comment type="caution">
    <text evidence="3">The sequence shown here is derived from an EMBL/GenBank/DDBJ whole genome shotgun (WGS) entry which is preliminary data.</text>
</comment>
<sequence>MKNLICAIALCSVSLLLTATNCRAATISFSLETTTNNIHVGDVFDIDVVAHDLFTGDNTDELLAFGLNATSSIAGLLEFQGSSINPLFSDDSLLVNLHAAGSAFPGIASDPSTAQSFNLATLHFKALAAGQVSLAIAADLSDFNQGLIFLNQGPMGINASRGFDITAVPVPATLWLFVSGVVVSFGGMRRKRG</sequence>
<feature type="transmembrane region" description="Helical" evidence="1">
    <location>
        <begin position="168"/>
        <end position="188"/>
    </location>
</feature>
<evidence type="ECO:0000256" key="2">
    <source>
        <dbReference type="SAM" id="SignalP"/>
    </source>
</evidence>
<keyword evidence="4" id="KW-1185">Reference proteome</keyword>